<protein>
    <submittedName>
        <fullName evidence="2">Uncharacterized protein LOC104210150</fullName>
    </submittedName>
</protein>
<proteinExistence type="predicted"/>
<dbReference type="PANTHER" id="PTHR46238">
    <property type="entry name" value="REVERSE TRANSCRIPTASE DOMAIN-CONTAINING PROTEIN"/>
    <property type="match status" value="1"/>
</dbReference>
<reference evidence="2" key="2">
    <citation type="submission" date="2025-08" db="UniProtKB">
        <authorList>
            <consortium name="RefSeq"/>
        </authorList>
    </citation>
    <scope>IDENTIFICATION</scope>
    <source>
        <tissue evidence="2">Leaf</tissue>
    </source>
</reference>
<accession>A0A1U7V6B9</accession>
<sequence length="280" mass="32841">MENLESWRDFGFCRCITCEEVDVAVQKMSKGKATGADEIPVEFWKVVGRYRERKKDLHMVFIDLEKAYNKDPREVLWRCLEVSGVPVAYISLIKDMYEGSKTRTRGGVNARLDVWRQTLESKGFKLSRSKTEYLECKFSNERNEEEVEVKIDTQVIPTRDSFKYLGSINQGNWEIDDDVTHHIGASWMRWRLASRVLCDNNVPLRLKGKFYRVVVRPAMLYGAKCWPVKKSHVQKMSMAEMRMLRWMCGHTRKDKIMKEVIRDKVGVTSVEAKLRESRLQ</sequence>
<keyword evidence="1" id="KW-1185">Reference proteome</keyword>
<dbReference type="STRING" id="4096.A0A1U7V6B9"/>
<gene>
    <name evidence="2" type="primary">LOC104210150</name>
</gene>
<reference evidence="1" key="1">
    <citation type="journal article" date="2013" name="Genome Biol.">
        <title>Reference genomes and transcriptomes of Nicotiana sylvestris and Nicotiana tomentosiformis.</title>
        <authorList>
            <person name="Sierro N."/>
            <person name="Battey J.N."/>
            <person name="Ouadi S."/>
            <person name="Bovet L."/>
            <person name="Goepfert S."/>
            <person name="Bakaher N."/>
            <person name="Peitsch M.C."/>
            <person name="Ivanov N.V."/>
        </authorList>
    </citation>
    <scope>NUCLEOTIDE SEQUENCE [LARGE SCALE GENOMIC DNA]</scope>
</reference>
<dbReference type="PANTHER" id="PTHR46238:SF8">
    <property type="entry name" value="ENDONUCLEASE_EXONUCLEASE_PHOSPHATASE DOMAIN-CONTAINING PROTEIN"/>
    <property type="match status" value="1"/>
</dbReference>
<organism evidence="1 2">
    <name type="scientific">Nicotiana sylvestris</name>
    <name type="common">Wood tobacco</name>
    <name type="synonym">South American tobacco</name>
    <dbReference type="NCBI Taxonomy" id="4096"/>
    <lineage>
        <taxon>Eukaryota</taxon>
        <taxon>Viridiplantae</taxon>
        <taxon>Streptophyta</taxon>
        <taxon>Embryophyta</taxon>
        <taxon>Tracheophyta</taxon>
        <taxon>Spermatophyta</taxon>
        <taxon>Magnoliopsida</taxon>
        <taxon>eudicotyledons</taxon>
        <taxon>Gunneridae</taxon>
        <taxon>Pentapetalae</taxon>
        <taxon>asterids</taxon>
        <taxon>lamiids</taxon>
        <taxon>Solanales</taxon>
        <taxon>Solanaceae</taxon>
        <taxon>Nicotianoideae</taxon>
        <taxon>Nicotianeae</taxon>
        <taxon>Nicotiana</taxon>
    </lineage>
</organism>
<dbReference type="AlphaFoldDB" id="A0A1U7V6B9"/>
<evidence type="ECO:0000313" key="2">
    <source>
        <dbReference type="RefSeq" id="XP_009757270.1"/>
    </source>
</evidence>
<name>A0A1U7V6B9_NICSY</name>
<evidence type="ECO:0000313" key="1">
    <source>
        <dbReference type="Proteomes" id="UP000189701"/>
    </source>
</evidence>
<dbReference type="Proteomes" id="UP000189701">
    <property type="component" value="Unplaced"/>
</dbReference>
<dbReference type="RefSeq" id="XP_009757270.1">
    <property type="nucleotide sequence ID" value="XM_009758968.1"/>
</dbReference>